<dbReference type="AlphaFoldDB" id="A0A4P6D9C9"/>
<organism evidence="3">
    <name type="scientific">Rhodnius prolixus</name>
    <name type="common">Triatomid bug</name>
    <dbReference type="NCBI Taxonomy" id="13249"/>
    <lineage>
        <taxon>Eukaryota</taxon>
        <taxon>Metazoa</taxon>
        <taxon>Ecdysozoa</taxon>
        <taxon>Arthropoda</taxon>
        <taxon>Hexapoda</taxon>
        <taxon>Insecta</taxon>
        <taxon>Pterygota</taxon>
        <taxon>Neoptera</taxon>
        <taxon>Paraneoptera</taxon>
        <taxon>Hemiptera</taxon>
        <taxon>Heteroptera</taxon>
        <taxon>Panheteroptera</taxon>
        <taxon>Cimicomorpha</taxon>
        <taxon>Reduviidae</taxon>
        <taxon>Triatominae</taxon>
        <taxon>Rhodnius</taxon>
    </lineage>
</organism>
<dbReference type="Pfam" id="PF15998">
    <property type="entry name" value="DUF4773"/>
    <property type="match status" value="1"/>
</dbReference>
<evidence type="ECO:0000256" key="1">
    <source>
        <dbReference type="SAM" id="SignalP"/>
    </source>
</evidence>
<name>A0A4P6D9C9_RHOPR</name>
<feature type="domain" description="DUF4773" evidence="2">
    <location>
        <begin position="43"/>
        <end position="154"/>
    </location>
</feature>
<feature type="signal peptide" evidence="1">
    <location>
        <begin position="1"/>
        <end position="23"/>
    </location>
</feature>
<proteinExistence type="predicted"/>
<accession>A0A4P6D9C9</accession>
<dbReference type="VEuPathDB" id="VectorBase:RPRC005840"/>
<dbReference type="EMBL" id="GHKJ01000999">
    <property type="protein sequence ID" value="MOY46029.1"/>
    <property type="molecule type" value="Transcribed_RNA"/>
</dbReference>
<protein>
    <submittedName>
        <fullName evidence="3">Putative secreted protein rhodnius neglectus</fullName>
    </submittedName>
</protein>
<keyword evidence="1" id="KW-0732">Signal</keyword>
<feature type="chain" id="PRO_5021010067" evidence="1">
    <location>
        <begin position="24"/>
        <end position="168"/>
    </location>
</feature>
<dbReference type="PANTHER" id="PTHR36299">
    <property type="entry name" value="AGAP008005-PA"/>
    <property type="match status" value="1"/>
</dbReference>
<evidence type="ECO:0000313" key="3">
    <source>
        <dbReference type="EMBL" id="MOY46029.1"/>
    </source>
</evidence>
<evidence type="ECO:0000259" key="2">
    <source>
        <dbReference type="Pfam" id="PF15998"/>
    </source>
</evidence>
<reference evidence="3" key="1">
    <citation type="submission" date="2019-04" db="EMBL/GenBank/DDBJ databases">
        <title>Analysis of the testis transcriptome of the Chagas disease vector Rhodnius prolixus.</title>
        <authorList>
            <person name="Cesar J."/>
            <person name="Ribeiro J.M."/>
            <person name="Pereira M.H."/>
            <person name="Araujo R.N."/>
            <person name="Gontijo N.F."/>
            <person name="Pessoa G."/>
            <person name="Sant'Anna M.V."/>
            <person name="Sorgine M.H."/>
            <person name="Majerowicz D."/>
            <person name="Carvalho A.B."/>
            <person name="Braz G."/>
            <person name="Mesquita R."/>
            <person name="Lagerblad P.O."/>
            <person name="Koerich L.B."/>
        </authorList>
    </citation>
    <scope>NUCLEOTIDE SEQUENCE</scope>
</reference>
<dbReference type="InterPro" id="IPR031941">
    <property type="entry name" value="DUF4773"/>
</dbReference>
<sequence length="168" mass="18972">MFVKLFTVIVLLIAAVILNSVSASARKPLTHQNVTGIVTADDCVVEHYTWSCCSNFSIEEYHLSVCISFKYLEKEYGGEIKLTINDYTVIDEKLSLTNPPPICVDVPYLEKIAKVCIYLYDISYNKKHLDGCVKITGKLTIARVFEFRIGCFDIPLLADQDVRVILVQ</sequence>
<dbReference type="PANTHER" id="PTHR36299:SF2">
    <property type="entry name" value="DUF4773 DOMAIN-CONTAINING PROTEIN"/>
    <property type="match status" value="1"/>
</dbReference>